<name>A0ABD0SIM9_LOXSC</name>
<proteinExistence type="predicted"/>
<sequence length="288" mass="32809">MSSSTKLKPITINLNIGDQLTSISCGHVVVELIKFIAYQRLQIPYTYQWLKQVVTKKKMCEDEEKKDSFQSERHFRIASTALENLDFILKSLLAEIGGPSTPEEVCIALGATPVTCKEVYRLILPSACHKPQCHSSHIANDQKIQRNVFRTLVTSETLSQIFFSSLPPTNMYVFIKKKNISNQDEVLNPDNFVLTSGCRIPRNSRIVVMDFRSQNTDNISCCNDFQVFGDVISDNLENLQIQDKLSDDEEFNEIESTDSMKWYQSSYVMKGFKDCILNGSSVTNSWME</sequence>
<evidence type="ECO:0008006" key="3">
    <source>
        <dbReference type="Google" id="ProtNLM"/>
    </source>
</evidence>
<reference evidence="1 2" key="1">
    <citation type="submission" date="2024-06" db="EMBL/GenBank/DDBJ databases">
        <title>A chromosome-level genome assembly of beet webworm, Loxostege sticticalis.</title>
        <authorList>
            <person name="Zhang Y."/>
        </authorList>
    </citation>
    <scope>NUCLEOTIDE SEQUENCE [LARGE SCALE GENOMIC DNA]</scope>
    <source>
        <strain evidence="1">AQ028</strain>
        <tissue evidence="1">Male pupae</tissue>
    </source>
</reference>
<evidence type="ECO:0000313" key="1">
    <source>
        <dbReference type="EMBL" id="KAL0819693.1"/>
    </source>
</evidence>
<accession>A0ABD0SIM9</accession>
<dbReference type="AlphaFoldDB" id="A0ABD0SIM9"/>
<dbReference type="Pfam" id="PF06581">
    <property type="entry name" value="p31comet"/>
    <property type="match status" value="1"/>
</dbReference>
<dbReference type="InterPro" id="IPR009511">
    <property type="entry name" value="MAD1/Cdc20-bound-Mad2-bd"/>
</dbReference>
<dbReference type="PANTHER" id="PTHR15681:SF1">
    <property type="entry name" value="MAD2L1-BINDING PROTEIN"/>
    <property type="match status" value="1"/>
</dbReference>
<comment type="caution">
    <text evidence="1">The sequence shown here is derived from an EMBL/GenBank/DDBJ whole genome shotgun (WGS) entry which is preliminary data.</text>
</comment>
<organism evidence="1 2">
    <name type="scientific">Loxostege sticticalis</name>
    <name type="common">Beet webworm moth</name>
    <dbReference type="NCBI Taxonomy" id="481309"/>
    <lineage>
        <taxon>Eukaryota</taxon>
        <taxon>Metazoa</taxon>
        <taxon>Ecdysozoa</taxon>
        <taxon>Arthropoda</taxon>
        <taxon>Hexapoda</taxon>
        <taxon>Insecta</taxon>
        <taxon>Pterygota</taxon>
        <taxon>Neoptera</taxon>
        <taxon>Endopterygota</taxon>
        <taxon>Lepidoptera</taxon>
        <taxon>Glossata</taxon>
        <taxon>Ditrysia</taxon>
        <taxon>Pyraloidea</taxon>
        <taxon>Crambidae</taxon>
        <taxon>Pyraustinae</taxon>
        <taxon>Loxostege</taxon>
    </lineage>
</organism>
<evidence type="ECO:0000313" key="2">
    <source>
        <dbReference type="Proteomes" id="UP001549921"/>
    </source>
</evidence>
<dbReference type="PANTHER" id="PTHR15681">
    <property type="entry name" value="MAD2L1-BINDING PROTEIN"/>
    <property type="match status" value="1"/>
</dbReference>
<dbReference type="InterPro" id="IPR053729">
    <property type="entry name" value="MAD2L1BP_domain_sf"/>
</dbReference>
<gene>
    <name evidence="1" type="ORF">ABMA28_007753</name>
</gene>
<protein>
    <recommendedName>
        <fullName evidence="3">MAD2L1-binding protein</fullName>
    </recommendedName>
</protein>
<dbReference type="EMBL" id="JBEDNZ010000020">
    <property type="protein sequence ID" value="KAL0819693.1"/>
    <property type="molecule type" value="Genomic_DNA"/>
</dbReference>
<dbReference type="Proteomes" id="UP001549921">
    <property type="component" value="Unassembled WGS sequence"/>
</dbReference>
<dbReference type="Gene3D" id="3.30.900.20">
    <property type="match status" value="1"/>
</dbReference>